<evidence type="ECO:0000259" key="8">
    <source>
        <dbReference type="Pfam" id="PF01625"/>
    </source>
</evidence>
<evidence type="ECO:0000256" key="7">
    <source>
        <dbReference type="ARBA" id="ARBA00048782"/>
    </source>
</evidence>
<dbReference type="GO" id="GO:0008113">
    <property type="term" value="F:peptide-methionine (S)-S-oxide reductase activity"/>
    <property type="evidence" value="ECO:0007669"/>
    <property type="project" value="UniProtKB-EC"/>
</dbReference>
<evidence type="ECO:0000313" key="9">
    <source>
        <dbReference type="EMBL" id="CAD8969800.1"/>
    </source>
</evidence>
<dbReference type="PANTHER" id="PTHR42799:SF2">
    <property type="entry name" value="MITOCHONDRIAL PEPTIDE METHIONINE SULFOXIDE REDUCTASE"/>
    <property type="match status" value="1"/>
</dbReference>
<evidence type="ECO:0000256" key="1">
    <source>
        <dbReference type="ARBA" id="ARBA00005591"/>
    </source>
</evidence>
<protein>
    <recommendedName>
        <fullName evidence="2">peptide-methionine (S)-S-oxide reductase</fullName>
        <ecNumber evidence="2">1.8.4.11</ecNumber>
    </recommendedName>
    <alternativeName>
        <fullName evidence="5">Peptide-methionine (S)-S-oxide reductase</fullName>
    </alternativeName>
    <alternativeName>
        <fullName evidence="4">Protein-methionine-S-oxide reductase</fullName>
    </alternativeName>
</protein>
<dbReference type="Pfam" id="PF01625">
    <property type="entry name" value="PMSR"/>
    <property type="match status" value="1"/>
</dbReference>
<dbReference type="InterPro" id="IPR050162">
    <property type="entry name" value="MsrA_MetSO_reductase"/>
</dbReference>
<reference evidence="9" key="1">
    <citation type="submission" date="2021-01" db="EMBL/GenBank/DDBJ databases">
        <authorList>
            <person name="Corre E."/>
            <person name="Pelletier E."/>
            <person name="Niang G."/>
            <person name="Scheremetjew M."/>
            <person name="Finn R."/>
            <person name="Kale V."/>
            <person name="Holt S."/>
            <person name="Cochrane G."/>
            <person name="Meng A."/>
            <person name="Brown T."/>
            <person name="Cohen L."/>
        </authorList>
    </citation>
    <scope>NUCLEOTIDE SEQUENCE</scope>
    <source>
        <strain evidence="9">CCMP644</strain>
    </source>
</reference>
<dbReference type="GO" id="GO:0034599">
    <property type="term" value="P:cellular response to oxidative stress"/>
    <property type="evidence" value="ECO:0007669"/>
    <property type="project" value="TreeGrafter"/>
</dbReference>
<feature type="domain" description="Peptide methionine sulphoxide reductase MsrA" evidence="8">
    <location>
        <begin position="47"/>
        <end position="189"/>
    </location>
</feature>
<dbReference type="SUPFAM" id="SSF55068">
    <property type="entry name" value="Peptide methionine sulfoxide reductase"/>
    <property type="match status" value="1"/>
</dbReference>
<sequence>MGILNSLKNFMTGTRDYSDLKGWAAESATYAKAGEVKEKSEAGHCIATFGGGCFWGVELLYQRVPGVIGTAVGYSQGKVEHPSYEAVCSGTTGHTEVVQLTYDPEVVTMKALTELLFTKINPKLKDQVGNDRGTQYRHGVYYHSDEQRVAAKEVFDKVKEKHDPVYTELEAAGVFYPAEAYHQQYLEKGGRNGSGQCADKGCKDPIRCYG</sequence>
<name>A0A7S1H6F1_HEMAN</name>
<dbReference type="PANTHER" id="PTHR42799">
    <property type="entry name" value="MITOCHONDRIAL PEPTIDE METHIONINE SULFOXIDE REDUCTASE"/>
    <property type="match status" value="1"/>
</dbReference>
<comment type="similarity">
    <text evidence="1">Belongs to the MsrA Met sulfoxide reductase family.</text>
</comment>
<dbReference type="InterPro" id="IPR036509">
    <property type="entry name" value="Met_Sox_Rdtase_MsrA_sf"/>
</dbReference>
<gene>
    <name evidence="9" type="ORF">HAND00432_LOCUS20798</name>
</gene>
<evidence type="ECO:0000256" key="5">
    <source>
        <dbReference type="ARBA" id="ARBA00030643"/>
    </source>
</evidence>
<organism evidence="9">
    <name type="scientific">Hemiselmis andersenii</name>
    <name type="common">Cryptophyte alga</name>
    <dbReference type="NCBI Taxonomy" id="464988"/>
    <lineage>
        <taxon>Eukaryota</taxon>
        <taxon>Cryptophyceae</taxon>
        <taxon>Cryptomonadales</taxon>
        <taxon>Hemiselmidaceae</taxon>
        <taxon>Hemiselmis</taxon>
    </lineage>
</organism>
<dbReference type="AlphaFoldDB" id="A0A7S1H6F1"/>
<dbReference type="GO" id="GO:0005737">
    <property type="term" value="C:cytoplasm"/>
    <property type="evidence" value="ECO:0007669"/>
    <property type="project" value="TreeGrafter"/>
</dbReference>
<dbReference type="NCBIfam" id="TIGR00401">
    <property type="entry name" value="msrA"/>
    <property type="match status" value="1"/>
</dbReference>
<dbReference type="Gene3D" id="3.30.1060.10">
    <property type="entry name" value="Peptide methionine sulphoxide reductase MsrA"/>
    <property type="match status" value="1"/>
</dbReference>
<dbReference type="HAMAP" id="MF_01401">
    <property type="entry name" value="MsrA"/>
    <property type="match status" value="1"/>
</dbReference>
<comment type="catalytic activity">
    <reaction evidence="6">
        <text>L-methionyl-[protein] + [thioredoxin]-disulfide + H2O = L-methionyl-(S)-S-oxide-[protein] + [thioredoxin]-dithiol</text>
        <dbReference type="Rhea" id="RHEA:14217"/>
        <dbReference type="Rhea" id="RHEA-COMP:10698"/>
        <dbReference type="Rhea" id="RHEA-COMP:10700"/>
        <dbReference type="Rhea" id="RHEA-COMP:12313"/>
        <dbReference type="Rhea" id="RHEA-COMP:12315"/>
        <dbReference type="ChEBI" id="CHEBI:15377"/>
        <dbReference type="ChEBI" id="CHEBI:16044"/>
        <dbReference type="ChEBI" id="CHEBI:29950"/>
        <dbReference type="ChEBI" id="CHEBI:44120"/>
        <dbReference type="ChEBI" id="CHEBI:50058"/>
        <dbReference type="EC" id="1.8.4.11"/>
    </reaction>
</comment>
<comment type="catalytic activity">
    <reaction evidence="7">
        <text>[thioredoxin]-disulfide + L-methionine + H2O = L-methionine (S)-S-oxide + [thioredoxin]-dithiol</text>
        <dbReference type="Rhea" id="RHEA:19993"/>
        <dbReference type="Rhea" id="RHEA-COMP:10698"/>
        <dbReference type="Rhea" id="RHEA-COMP:10700"/>
        <dbReference type="ChEBI" id="CHEBI:15377"/>
        <dbReference type="ChEBI" id="CHEBI:29950"/>
        <dbReference type="ChEBI" id="CHEBI:50058"/>
        <dbReference type="ChEBI" id="CHEBI:57844"/>
        <dbReference type="ChEBI" id="CHEBI:58772"/>
        <dbReference type="EC" id="1.8.4.11"/>
    </reaction>
</comment>
<evidence type="ECO:0000256" key="4">
    <source>
        <dbReference type="ARBA" id="ARBA00030273"/>
    </source>
</evidence>
<dbReference type="EC" id="1.8.4.11" evidence="2"/>
<dbReference type="EMBL" id="HBFX01034527">
    <property type="protein sequence ID" value="CAD8969800.1"/>
    <property type="molecule type" value="Transcribed_RNA"/>
</dbReference>
<keyword evidence="3" id="KW-0560">Oxidoreductase</keyword>
<evidence type="ECO:0000256" key="3">
    <source>
        <dbReference type="ARBA" id="ARBA00023002"/>
    </source>
</evidence>
<proteinExistence type="inferred from homology"/>
<evidence type="ECO:0000256" key="2">
    <source>
        <dbReference type="ARBA" id="ARBA00012502"/>
    </source>
</evidence>
<dbReference type="InterPro" id="IPR002569">
    <property type="entry name" value="Met_Sox_Rdtase_MsrA_dom"/>
</dbReference>
<evidence type="ECO:0000256" key="6">
    <source>
        <dbReference type="ARBA" id="ARBA00047806"/>
    </source>
</evidence>
<accession>A0A7S1H6F1</accession>